<organism evidence="2 3">
    <name type="scientific">Dissulfurirhabdus thermomarina</name>
    <dbReference type="NCBI Taxonomy" id="1765737"/>
    <lineage>
        <taxon>Bacteria</taxon>
        <taxon>Deltaproteobacteria</taxon>
        <taxon>Dissulfurirhabdaceae</taxon>
        <taxon>Dissulfurirhabdus</taxon>
    </lineage>
</organism>
<dbReference type="GO" id="GO:0016787">
    <property type="term" value="F:hydrolase activity"/>
    <property type="evidence" value="ECO:0007669"/>
    <property type="project" value="UniProtKB-KW"/>
</dbReference>
<dbReference type="Pfam" id="PF00561">
    <property type="entry name" value="Abhydrolase_1"/>
    <property type="match status" value="1"/>
</dbReference>
<feature type="domain" description="AB hydrolase-1" evidence="1">
    <location>
        <begin position="30"/>
        <end position="277"/>
    </location>
</feature>
<dbReference type="PANTHER" id="PTHR43433">
    <property type="entry name" value="HYDROLASE, ALPHA/BETA FOLD FAMILY PROTEIN"/>
    <property type="match status" value="1"/>
</dbReference>
<evidence type="ECO:0000259" key="1">
    <source>
        <dbReference type="Pfam" id="PF00561"/>
    </source>
</evidence>
<gene>
    <name evidence="2" type="ORF">G3N55_05840</name>
</gene>
<sequence length="298" mass="30991">MDAAHRCRCIPLPDGRRIGAAEYGDPAGRPVFYFHGFPGSRIEARLAHEAAARAGIRLVALDRPGYGASDPQPGRTLHDWAEDVARCADALGLSRFAVLGLSGGGPYAAAVAAALPGRVRAAGLLSPLGPAHLPELARAMRRHQRLGFAAARRAPGLTAALAVPVVAVTKRFERAAFALMAAALPPPDRAVLRGTPAAGILLASFREAVRPGAAGLASDLAIYARPWGLDPGKIRVPALVWHGGADRTVPPAMGRHLAAAIPGCRARLFPGEGHFSLAVRHMDEILADLAAAAGRGPR</sequence>
<dbReference type="InterPro" id="IPR000073">
    <property type="entry name" value="AB_hydrolase_1"/>
</dbReference>
<dbReference type="InterPro" id="IPR050471">
    <property type="entry name" value="AB_hydrolase"/>
</dbReference>
<dbReference type="RefSeq" id="WP_163298502.1">
    <property type="nucleotide sequence ID" value="NZ_JAAGRR010000050.1"/>
</dbReference>
<name>A0A6N9TQH7_DISTH</name>
<dbReference type="Proteomes" id="UP000469346">
    <property type="component" value="Unassembled WGS sequence"/>
</dbReference>
<dbReference type="Gene3D" id="3.40.50.1820">
    <property type="entry name" value="alpha/beta hydrolase"/>
    <property type="match status" value="1"/>
</dbReference>
<dbReference type="EMBL" id="JAAGRR010000050">
    <property type="protein sequence ID" value="NDY42363.1"/>
    <property type="molecule type" value="Genomic_DNA"/>
</dbReference>
<keyword evidence="3" id="KW-1185">Reference proteome</keyword>
<comment type="caution">
    <text evidence="2">The sequence shown here is derived from an EMBL/GenBank/DDBJ whole genome shotgun (WGS) entry which is preliminary data.</text>
</comment>
<keyword evidence="2" id="KW-0378">Hydrolase</keyword>
<dbReference type="PANTHER" id="PTHR43433:SF10">
    <property type="entry name" value="AB HYDROLASE-1 DOMAIN-CONTAINING PROTEIN"/>
    <property type="match status" value="1"/>
</dbReference>
<dbReference type="AlphaFoldDB" id="A0A6N9TQH7"/>
<dbReference type="SUPFAM" id="SSF53474">
    <property type="entry name" value="alpha/beta-Hydrolases"/>
    <property type="match status" value="1"/>
</dbReference>
<accession>A0A6N9TQH7</accession>
<dbReference type="PRINTS" id="PR00111">
    <property type="entry name" value="ABHYDROLASE"/>
</dbReference>
<reference evidence="2 3" key="1">
    <citation type="submission" date="2020-02" db="EMBL/GenBank/DDBJ databases">
        <title>Comparative genomics of sulfur disproportionating microorganisms.</title>
        <authorList>
            <person name="Ward L.M."/>
            <person name="Bertran E."/>
            <person name="Johnston D.T."/>
        </authorList>
    </citation>
    <scope>NUCLEOTIDE SEQUENCE [LARGE SCALE GENOMIC DNA]</scope>
    <source>
        <strain evidence="2 3">DSM 100025</strain>
    </source>
</reference>
<evidence type="ECO:0000313" key="2">
    <source>
        <dbReference type="EMBL" id="NDY42363.1"/>
    </source>
</evidence>
<protein>
    <submittedName>
        <fullName evidence="2">Alpha/beta hydrolase</fullName>
    </submittedName>
</protein>
<evidence type="ECO:0000313" key="3">
    <source>
        <dbReference type="Proteomes" id="UP000469346"/>
    </source>
</evidence>
<proteinExistence type="predicted"/>
<dbReference type="InterPro" id="IPR029058">
    <property type="entry name" value="AB_hydrolase_fold"/>
</dbReference>